<comment type="caution">
    <text evidence="3">The sequence shown here is derived from an EMBL/GenBank/DDBJ whole genome shotgun (WGS) entry which is preliminary data.</text>
</comment>
<feature type="coiled-coil region" evidence="1">
    <location>
        <begin position="44"/>
        <end position="96"/>
    </location>
</feature>
<dbReference type="PaxDb" id="67767-A0A0J7K5N4"/>
<name>A0A0J7K5N4_LASNI</name>
<protein>
    <submittedName>
        <fullName evidence="3">Uncharacterized protein</fullName>
    </submittedName>
</protein>
<dbReference type="Gene3D" id="1.20.120.20">
    <property type="entry name" value="Apolipoprotein"/>
    <property type="match status" value="1"/>
</dbReference>
<evidence type="ECO:0000313" key="4">
    <source>
        <dbReference type="Proteomes" id="UP000036403"/>
    </source>
</evidence>
<sequence>MVRSPKAENREGWERELREDLRKDITTRMKMLGEEIREDLRGIKDGLTRQGEGIKEELEKIREEFGERERKWEEERREMRERIENLERKLEKMIKEGKGRIGEGGKDGFGVGGEGELGTKIK</sequence>
<feature type="non-terminal residue" evidence="3">
    <location>
        <position position="122"/>
    </location>
</feature>
<evidence type="ECO:0000313" key="3">
    <source>
        <dbReference type="EMBL" id="KMQ85657.1"/>
    </source>
</evidence>
<organism evidence="3 4">
    <name type="scientific">Lasius niger</name>
    <name type="common">Black garden ant</name>
    <dbReference type="NCBI Taxonomy" id="67767"/>
    <lineage>
        <taxon>Eukaryota</taxon>
        <taxon>Metazoa</taxon>
        <taxon>Ecdysozoa</taxon>
        <taxon>Arthropoda</taxon>
        <taxon>Hexapoda</taxon>
        <taxon>Insecta</taxon>
        <taxon>Pterygota</taxon>
        <taxon>Neoptera</taxon>
        <taxon>Endopterygota</taxon>
        <taxon>Hymenoptera</taxon>
        <taxon>Apocrita</taxon>
        <taxon>Aculeata</taxon>
        <taxon>Formicoidea</taxon>
        <taxon>Formicidae</taxon>
        <taxon>Formicinae</taxon>
        <taxon>Lasius</taxon>
        <taxon>Lasius</taxon>
    </lineage>
</organism>
<feature type="compositionally biased region" description="Gly residues" evidence="2">
    <location>
        <begin position="107"/>
        <end position="116"/>
    </location>
</feature>
<dbReference type="Proteomes" id="UP000036403">
    <property type="component" value="Unassembled WGS sequence"/>
</dbReference>
<proteinExistence type="predicted"/>
<evidence type="ECO:0000256" key="1">
    <source>
        <dbReference type="SAM" id="Coils"/>
    </source>
</evidence>
<gene>
    <name evidence="3" type="ORF">RF55_15655</name>
</gene>
<reference evidence="3 4" key="1">
    <citation type="submission" date="2015-04" db="EMBL/GenBank/DDBJ databases">
        <title>Lasius niger genome sequencing.</title>
        <authorList>
            <person name="Konorov E.A."/>
            <person name="Nikitin M.A."/>
            <person name="Kirill M.V."/>
            <person name="Chang P."/>
        </authorList>
    </citation>
    <scope>NUCLEOTIDE SEQUENCE [LARGE SCALE GENOMIC DNA]</scope>
    <source>
        <tissue evidence="3">Whole</tissue>
    </source>
</reference>
<feature type="region of interest" description="Disordered" evidence="2">
    <location>
        <begin position="98"/>
        <end position="122"/>
    </location>
</feature>
<dbReference type="AlphaFoldDB" id="A0A0J7K5N4"/>
<evidence type="ECO:0000256" key="2">
    <source>
        <dbReference type="SAM" id="MobiDB-lite"/>
    </source>
</evidence>
<keyword evidence="1" id="KW-0175">Coiled coil</keyword>
<accession>A0A0J7K5N4</accession>
<keyword evidence="4" id="KW-1185">Reference proteome</keyword>
<dbReference type="EMBL" id="LBMM01013407">
    <property type="protein sequence ID" value="KMQ85657.1"/>
    <property type="molecule type" value="Genomic_DNA"/>
</dbReference>